<evidence type="ECO:0000256" key="4">
    <source>
        <dbReference type="ARBA" id="ARBA00021008"/>
    </source>
</evidence>
<dbReference type="InterPro" id="IPR003917">
    <property type="entry name" value="NADH_UbQ_OxRdtase_chain2"/>
</dbReference>
<dbReference type="AlphaFoldDB" id="A0A6H1PG81"/>
<feature type="transmembrane region" description="Helical" evidence="17">
    <location>
        <begin position="140"/>
        <end position="165"/>
    </location>
</feature>
<comment type="subcellular location">
    <subcellularLocation>
        <location evidence="1 17">Mitochondrion inner membrane</location>
        <topology evidence="1 17">Multi-pass membrane protein</topology>
    </subcellularLocation>
</comment>
<name>A0A6H1PG81_9MOLL</name>
<evidence type="ECO:0000256" key="6">
    <source>
        <dbReference type="ARBA" id="ARBA00022660"/>
    </source>
</evidence>
<evidence type="ECO:0000256" key="8">
    <source>
        <dbReference type="ARBA" id="ARBA00022792"/>
    </source>
</evidence>
<dbReference type="GeneID" id="54615055"/>
<dbReference type="EMBL" id="MN864059">
    <property type="protein sequence ID" value="QIZ12629.1"/>
    <property type="molecule type" value="Genomic_DNA"/>
</dbReference>
<comment type="similarity">
    <text evidence="2 17">Belongs to the complex I subunit 2 family.</text>
</comment>
<keyword evidence="13 17" id="KW-0830">Ubiquinone</keyword>
<evidence type="ECO:0000256" key="17">
    <source>
        <dbReference type="RuleBase" id="RU003403"/>
    </source>
</evidence>
<feature type="transmembrane region" description="Helical" evidence="17">
    <location>
        <begin position="58"/>
        <end position="77"/>
    </location>
</feature>
<feature type="transmembrane region" description="Helical" evidence="17">
    <location>
        <begin position="273"/>
        <end position="296"/>
    </location>
</feature>
<dbReference type="PANTHER" id="PTHR46552:SF1">
    <property type="entry name" value="NADH-UBIQUINONE OXIDOREDUCTASE CHAIN 2"/>
    <property type="match status" value="1"/>
</dbReference>
<dbReference type="PRINTS" id="PR01436">
    <property type="entry name" value="NADHDHGNASE2"/>
</dbReference>
<dbReference type="Pfam" id="PF00361">
    <property type="entry name" value="Proton_antipo_M"/>
    <property type="match status" value="1"/>
</dbReference>
<keyword evidence="12 17" id="KW-0520">NAD</keyword>
<evidence type="ECO:0000256" key="9">
    <source>
        <dbReference type="ARBA" id="ARBA00022967"/>
    </source>
</evidence>
<evidence type="ECO:0000256" key="3">
    <source>
        <dbReference type="ARBA" id="ARBA00012944"/>
    </source>
</evidence>
<dbReference type="PANTHER" id="PTHR46552">
    <property type="entry name" value="NADH-UBIQUINONE OXIDOREDUCTASE CHAIN 2"/>
    <property type="match status" value="1"/>
</dbReference>
<keyword evidence="8 17" id="KW-0999">Mitochondrion inner membrane</keyword>
<keyword evidence="10 17" id="KW-0249">Electron transport</keyword>
<keyword evidence="11 17" id="KW-1133">Transmembrane helix</keyword>
<feature type="transmembrane region" description="Helical" evidence="17">
    <location>
        <begin position="202"/>
        <end position="221"/>
    </location>
</feature>
<comment type="catalytic activity">
    <reaction evidence="16 17">
        <text>a ubiquinone + NADH + 5 H(+)(in) = a ubiquinol + NAD(+) + 4 H(+)(out)</text>
        <dbReference type="Rhea" id="RHEA:29091"/>
        <dbReference type="Rhea" id="RHEA-COMP:9565"/>
        <dbReference type="Rhea" id="RHEA-COMP:9566"/>
        <dbReference type="ChEBI" id="CHEBI:15378"/>
        <dbReference type="ChEBI" id="CHEBI:16389"/>
        <dbReference type="ChEBI" id="CHEBI:17976"/>
        <dbReference type="ChEBI" id="CHEBI:57540"/>
        <dbReference type="ChEBI" id="CHEBI:57945"/>
        <dbReference type="EC" id="7.1.1.2"/>
    </reaction>
</comment>
<feature type="transmembrane region" description="Helical" evidence="17">
    <location>
        <begin position="89"/>
        <end position="107"/>
    </location>
</feature>
<evidence type="ECO:0000256" key="16">
    <source>
        <dbReference type="ARBA" id="ARBA00049551"/>
    </source>
</evidence>
<dbReference type="InterPro" id="IPR001750">
    <property type="entry name" value="ND/Mrp_TM"/>
</dbReference>
<comment type="function">
    <text evidence="17">Core subunit of the mitochondrial membrane respiratory chain NADH dehydrogenase (Complex I) which catalyzes electron transfer from NADH through the respiratory chain, using ubiquinone as an electron acceptor. Essential for the catalytic activity and assembly of complex I.</text>
</comment>
<evidence type="ECO:0000256" key="12">
    <source>
        <dbReference type="ARBA" id="ARBA00023027"/>
    </source>
</evidence>
<evidence type="ECO:0000313" key="19">
    <source>
        <dbReference type="EMBL" id="QIZ12629.1"/>
    </source>
</evidence>
<proteinExistence type="inferred from homology"/>
<organism evidence="19">
    <name type="scientific">Dendrochiton gothicus</name>
    <dbReference type="NCBI Taxonomy" id="1503214"/>
    <lineage>
        <taxon>Eukaryota</taxon>
        <taxon>Metazoa</taxon>
        <taxon>Spiralia</taxon>
        <taxon>Lophotrochozoa</taxon>
        <taxon>Mollusca</taxon>
        <taxon>Polyplacophora</taxon>
        <taxon>Neoloricata</taxon>
        <taxon>Chitonida</taxon>
        <taxon>Acanthochitonina</taxon>
        <taxon>Mopaliidae</taxon>
        <taxon>Dendrochiton</taxon>
    </lineage>
</organism>
<protein>
    <recommendedName>
        <fullName evidence="4 17">NADH-ubiquinone oxidoreductase chain 2</fullName>
        <ecNumber evidence="3 17">7.1.1.2</ecNumber>
    </recommendedName>
</protein>
<evidence type="ECO:0000256" key="1">
    <source>
        <dbReference type="ARBA" id="ARBA00004448"/>
    </source>
</evidence>
<dbReference type="CTD" id="4536"/>
<evidence type="ECO:0000256" key="10">
    <source>
        <dbReference type="ARBA" id="ARBA00022982"/>
    </source>
</evidence>
<dbReference type="EC" id="7.1.1.2" evidence="3 17"/>
<keyword evidence="7 17" id="KW-0812">Transmembrane</keyword>
<feature type="transmembrane region" description="Helical" evidence="17">
    <location>
        <begin position="242"/>
        <end position="261"/>
    </location>
</feature>
<geneLocation type="mitochondrion" evidence="19"/>
<dbReference type="GO" id="GO:0005743">
    <property type="term" value="C:mitochondrial inner membrane"/>
    <property type="evidence" value="ECO:0007669"/>
    <property type="project" value="UniProtKB-SubCell"/>
</dbReference>
<evidence type="ECO:0000256" key="2">
    <source>
        <dbReference type="ARBA" id="ARBA00007012"/>
    </source>
</evidence>
<keyword evidence="15 17" id="KW-0472">Membrane</keyword>
<reference evidence="19" key="1">
    <citation type="journal article" date="2020" name="BMC Evol. Biol.">
        <title>A mitogenomic phylogeny of chitons (Mollusca: Polyplacophora).</title>
        <authorList>
            <person name="Irisarri I."/>
            <person name="Uribe J.E."/>
            <person name="Eernisse D.J."/>
            <person name="Zardoya R."/>
        </authorList>
    </citation>
    <scope>NUCLEOTIDE SEQUENCE</scope>
</reference>
<keyword evidence="6 17" id="KW-0679">Respiratory chain</keyword>
<evidence type="ECO:0000256" key="15">
    <source>
        <dbReference type="ARBA" id="ARBA00023136"/>
    </source>
</evidence>
<dbReference type="GO" id="GO:0008137">
    <property type="term" value="F:NADH dehydrogenase (ubiquinone) activity"/>
    <property type="evidence" value="ECO:0007669"/>
    <property type="project" value="UniProtKB-EC"/>
</dbReference>
<evidence type="ECO:0000256" key="5">
    <source>
        <dbReference type="ARBA" id="ARBA00022448"/>
    </source>
</evidence>
<dbReference type="GO" id="GO:0006120">
    <property type="term" value="P:mitochondrial electron transport, NADH to ubiquinone"/>
    <property type="evidence" value="ECO:0007669"/>
    <property type="project" value="InterPro"/>
</dbReference>
<keyword evidence="9 17" id="KW-1278">Translocase</keyword>
<keyword evidence="14 17" id="KW-0496">Mitochondrion</keyword>
<evidence type="ECO:0000256" key="14">
    <source>
        <dbReference type="ARBA" id="ARBA00023128"/>
    </source>
</evidence>
<sequence length="339" mass="38044">MLNFPFVSLFVFIMFFGSLFSLSSAHWFAVWLGLELNLMGFIPIMVQKSTSEETESGVKYFLIQASGSALFLLGLMMMNWSFSSWDMNFYSSFLNSGFVFFGLLMKLGGAPLHFWVPSVVAGLSWFSNFLLLTLQKVGPLFMICCFLNLSTHLLVALVIMSSLFGGVGGVNQTSLRALMAYSSILHMGWMLAGASVSWMVCFIYFFFYCLILVFFVLLLITEESLNMSQFNNIFLWDGHSRNYLVFMLLSLGGMPPMLGFFSKWLILMGLLSFGNVLIVMILAVGSMASLYYYLVLSFSLFMSDSMESMKNRLAPSKLFWIGGLVTASGLVVPFWLSAL</sequence>
<gene>
    <name evidence="19" type="primary">ND2</name>
</gene>
<dbReference type="InterPro" id="IPR050175">
    <property type="entry name" value="Complex_I_Subunit_2"/>
</dbReference>
<feature type="domain" description="NADH:quinone oxidoreductase/Mrp antiporter transmembrane" evidence="18">
    <location>
        <begin position="24"/>
        <end position="286"/>
    </location>
</feature>
<accession>A0A6H1PG81</accession>
<feature type="transmembrane region" description="Helical" evidence="17">
    <location>
        <begin position="317"/>
        <end position="336"/>
    </location>
</feature>
<feature type="transmembrane region" description="Helical" evidence="17">
    <location>
        <begin position="114"/>
        <end position="134"/>
    </location>
</feature>
<keyword evidence="5" id="KW-0813">Transport</keyword>
<feature type="transmembrane region" description="Helical" evidence="17">
    <location>
        <begin position="5"/>
        <end position="22"/>
    </location>
</feature>
<evidence type="ECO:0000256" key="7">
    <source>
        <dbReference type="ARBA" id="ARBA00022692"/>
    </source>
</evidence>
<evidence type="ECO:0000259" key="18">
    <source>
        <dbReference type="Pfam" id="PF00361"/>
    </source>
</evidence>
<evidence type="ECO:0000256" key="11">
    <source>
        <dbReference type="ARBA" id="ARBA00022989"/>
    </source>
</evidence>
<evidence type="ECO:0000256" key="13">
    <source>
        <dbReference type="ARBA" id="ARBA00023075"/>
    </source>
</evidence>
<dbReference type="RefSeq" id="YP_009773415.1">
    <property type="nucleotide sequence ID" value="NC_047424.1"/>
</dbReference>